<evidence type="ECO:0000256" key="2">
    <source>
        <dbReference type="ARBA" id="ARBA00022729"/>
    </source>
</evidence>
<reference evidence="4 5" key="1">
    <citation type="submission" date="2020-02" db="EMBL/GenBank/DDBJ databases">
        <title>Pseudoroseicyclus tamarix, sp. nov., isolated from offshore sediment of a Tamarix chinensis forest.</title>
        <authorList>
            <person name="Gai Y."/>
        </authorList>
    </citation>
    <scope>NUCLEOTIDE SEQUENCE [LARGE SCALE GENOMIC DNA]</scope>
    <source>
        <strain evidence="4 5">CLL3-39</strain>
    </source>
</reference>
<organism evidence="4 5">
    <name type="scientific">Pseudoroseicyclus tamaricis</name>
    <dbReference type="NCBI Taxonomy" id="2705421"/>
    <lineage>
        <taxon>Bacteria</taxon>
        <taxon>Pseudomonadati</taxon>
        <taxon>Pseudomonadota</taxon>
        <taxon>Alphaproteobacteria</taxon>
        <taxon>Rhodobacterales</taxon>
        <taxon>Paracoccaceae</taxon>
        <taxon>Pseudoroseicyclus</taxon>
    </lineage>
</organism>
<dbReference type="InterPro" id="IPR007428">
    <property type="entry name" value="MlaA"/>
</dbReference>
<accession>A0A6B2JXA9</accession>
<protein>
    <submittedName>
        <fullName evidence="4">VacJ family lipoprotein</fullName>
    </submittedName>
</protein>
<proteinExistence type="inferred from homology"/>
<dbReference type="EMBL" id="JAAGAB010000004">
    <property type="protein sequence ID" value="NDV02868.1"/>
    <property type="molecule type" value="Genomic_DNA"/>
</dbReference>
<dbReference type="Proteomes" id="UP000474757">
    <property type="component" value="Unassembled WGS sequence"/>
</dbReference>
<dbReference type="RefSeq" id="WP_163896186.1">
    <property type="nucleotide sequence ID" value="NZ_JAAFYS010000004.1"/>
</dbReference>
<dbReference type="PANTHER" id="PTHR30035:SF3">
    <property type="entry name" value="INTERMEMBRANE PHOSPHOLIPID TRANSPORT SYSTEM LIPOPROTEIN MLAA"/>
    <property type="match status" value="1"/>
</dbReference>
<sequence length="277" mass="28907">MRARSLARPAALVPAALLALAACTPAPPGTQVHDPYEARNRAVHAFNIKADTVALRPLGQAANAVVPEGIGAAIVTFSDNASLPGMALNGLLQGNIEDAAVNSGRFVFNTLFGFLGFGDPAAEIGLYERDTDFGETLAVWGAPEGAYLELPLLGPSTERDAAGELVDILLDPLEWVGSDAVEAYRRYGTAAYVGEQIVERGQFMGTVDGLLYESADSYAQARLAYLQNRRFQLGPASGAGGGAAQADGFVDPFADEGAAAPAADAYPDFVDPFADLE</sequence>
<keyword evidence="4" id="KW-0449">Lipoprotein</keyword>
<gene>
    <name evidence="4" type="ORF">GZA08_18035</name>
</gene>
<dbReference type="PRINTS" id="PR01805">
    <property type="entry name" value="VACJLIPOPROT"/>
</dbReference>
<evidence type="ECO:0000256" key="3">
    <source>
        <dbReference type="SAM" id="SignalP"/>
    </source>
</evidence>
<evidence type="ECO:0000313" key="4">
    <source>
        <dbReference type="EMBL" id="NDV02868.1"/>
    </source>
</evidence>
<keyword evidence="2 3" id="KW-0732">Signal</keyword>
<dbReference type="GO" id="GO:0016020">
    <property type="term" value="C:membrane"/>
    <property type="evidence" value="ECO:0007669"/>
    <property type="project" value="InterPro"/>
</dbReference>
<dbReference type="GO" id="GO:0120010">
    <property type="term" value="P:intermembrane phospholipid transfer"/>
    <property type="evidence" value="ECO:0007669"/>
    <property type="project" value="TreeGrafter"/>
</dbReference>
<feature type="signal peptide" evidence="3">
    <location>
        <begin position="1"/>
        <end position="21"/>
    </location>
</feature>
<keyword evidence="5" id="KW-1185">Reference proteome</keyword>
<comment type="caution">
    <text evidence="4">The sequence shown here is derived from an EMBL/GenBank/DDBJ whole genome shotgun (WGS) entry which is preliminary data.</text>
</comment>
<dbReference type="PROSITE" id="PS51257">
    <property type="entry name" value="PROKAR_LIPOPROTEIN"/>
    <property type="match status" value="1"/>
</dbReference>
<name>A0A6B2JXA9_9RHOB</name>
<comment type="similarity">
    <text evidence="1">Belongs to the MlaA family.</text>
</comment>
<feature type="chain" id="PRO_5025651136" evidence="3">
    <location>
        <begin position="22"/>
        <end position="277"/>
    </location>
</feature>
<evidence type="ECO:0000313" key="5">
    <source>
        <dbReference type="Proteomes" id="UP000474757"/>
    </source>
</evidence>
<dbReference type="Pfam" id="PF04333">
    <property type="entry name" value="MlaA"/>
    <property type="match status" value="1"/>
</dbReference>
<dbReference type="PANTHER" id="PTHR30035">
    <property type="entry name" value="LIPOPROTEIN VACJ-RELATED"/>
    <property type="match status" value="1"/>
</dbReference>
<dbReference type="AlphaFoldDB" id="A0A6B2JXA9"/>
<evidence type="ECO:0000256" key="1">
    <source>
        <dbReference type="ARBA" id="ARBA00010634"/>
    </source>
</evidence>